<dbReference type="PANTHER" id="PTHR24068">
    <property type="entry name" value="UBIQUITIN-CONJUGATING ENZYME E2"/>
    <property type="match status" value="1"/>
</dbReference>
<dbReference type="CDD" id="cd23826">
    <property type="entry name" value="UEV_Morgue-like"/>
    <property type="match status" value="1"/>
</dbReference>
<evidence type="ECO:0000256" key="1">
    <source>
        <dbReference type="ARBA" id="ARBA00012486"/>
    </source>
</evidence>
<dbReference type="SUPFAM" id="SSF81383">
    <property type="entry name" value="F-box domain"/>
    <property type="match status" value="1"/>
</dbReference>
<dbReference type="GO" id="GO:0061631">
    <property type="term" value="F:ubiquitin conjugating enzyme activity"/>
    <property type="evidence" value="ECO:0007669"/>
    <property type="project" value="UniProtKB-EC"/>
</dbReference>
<evidence type="ECO:0000259" key="7">
    <source>
        <dbReference type="PROSITE" id="PS50127"/>
    </source>
</evidence>
<dbReference type="PROSITE" id="PS50181">
    <property type="entry name" value="FBOX"/>
    <property type="match status" value="1"/>
</dbReference>
<evidence type="ECO:0000256" key="6">
    <source>
        <dbReference type="SAM" id="MobiDB-lite"/>
    </source>
</evidence>
<dbReference type="AlphaFoldDB" id="A0A7R8WY97"/>
<organism evidence="9">
    <name type="scientific">Darwinula stevensoni</name>
    <dbReference type="NCBI Taxonomy" id="69355"/>
    <lineage>
        <taxon>Eukaryota</taxon>
        <taxon>Metazoa</taxon>
        <taxon>Ecdysozoa</taxon>
        <taxon>Arthropoda</taxon>
        <taxon>Crustacea</taxon>
        <taxon>Oligostraca</taxon>
        <taxon>Ostracoda</taxon>
        <taxon>Podocopa</taxon>
        <taxon>Podocopida</taxon>
        <taxon>Darwinulocopina</taxon>
        <taxon>Darwinuloidea</taxon>
        <taxon>Darwinulidae</taxon>
        <taxon>Darwinula</taxon>
    </lineage>
</organism>
<dbReference type="OrthoDB" id="9973183at2759"/>
<dbReference type="EC" id="2.3.2.23" evidence="1"/>
<evidence type="ECO:0000256" key="4">
    <source>
        <dbReference type="ARBA" id="ARBA00022786"/>
    </source>
</evidence>
<dbReference type="Proteomes" id="UP000677054">
    <property type="component" value="Unassembled WGS sequence"/>
</dbReference>
<name>A0A7R8WY97_9CRUS</name>
<dbReference type="InterPro" id="IPR016135">
    <property type="entry name" value="UBQ-conjugating_enzyme/RWD"/>
</dbReference>
<dbReference type="SMART" id="SM00212">
    <property type="entry name" value="UBCc"/>
    <property type="match status" value="1"/>
</dbReference>
<dbReference type="EMBL" id="LR899546">
    <property type="protein sequence ID" value="CAD7240402.1"/>
    <property type="molecule type" value="Genomic_DNA"/>
</dbReference>
<dbReference type="InterPro" id="IPR036047">
    <property type="entry name" value="F-box-like_dom_sf"/>
</dbReference>
<feature type="region of interest" description="Disordered" evidence="6">
    <location>
        <begin position="87"/>
        <end position="110"/>
    </location>
</feature>
<dbReference type="Pfam" id="PF00179">
    <property type="entry name" value="UQ_con"/>
    <property type="match status" value="1"/>
</dbReference>
<gene>
    <name evidence="9" type="ORF">DSTB1V02_LOCUS426</name>
</gene>
<dbReference type="GO" id="GO:0005524">
    <property type="term" value="F:ATP binding"/>
    <property type="evidence" value="ECO:0007669"/>
    <property type="project" value="UniProtKB-KW"/>
</dbReference>
<keyword evidence="2" id="KW-0808">Transferase</keyword>
<evidence type="ECO:0000256" key="5">
    <source>
        <dbReference type="ARBA" id="ARBA00022840"/>
    </source>
</evidence>
<evidence type="ECO:0000313" key="9">
    <source>
        <dbReference type="EMBL" id="CAD7240402.1"/>
    </source>
</evidence>
<sequence>MEELKLKPQSHLLDVKIHHNLETREFQLYLEHWENFRYGAEGEVCCFCQGYYGPNFGATVCPTCHSFLFPADSDDPSLEVGMNAEKFEDSDSGNEEPTELNHVTHSNAPEMRSDLGYKSIIFQCRPAKQSNRPLLQPNPLAERISMLTSPRPPEEEDISPDFLLSLPTEVLLKVFSYLDDLSLYCASLVCQRWFHILSTEVGTREWRTRTLQRWPLFRFPSPPNSPVLPWRHIYANLVDSAPCLYCLHQISLHLCRDEGLASSLTMSLTSCDSKRVLTRISGKVPRGDHRSMWRTNRLQTEVRVMAVEPPEGIQAKPLDSYYVHWQASIVGPSNSPYEGGCFYLYIQLPCDYPLKPPLVRFLTKIFHPNVSRHGDIGIDCIQRHNWSLALTLSKILISIQSLLTDPYCYVCMEPAIGELYLREPQRFMHIASAWTRKYAMQDLLLL</sequence>
<dbReference type="PROSITE" id="PS50127">
    <property type="entry name" value="UBC_2"/>
    <property type="match status" value="1"/>
</dbReference>
<dbReference type="EMBL" id="CAJPEV010000029">
    <property type="protein sequence ID" value="CAG0879089.1"/>
    <property type="molecule type" value="Genomic_DNA"/>
</dbReference>
<dbReference type="Pfam" id="PF12937">
    <property type="entry name" value="F-box-like"/>
    <property type="match status" value="1"/>
</dbReference>
<feature type="domain" description="F-box" evidence="8">
    <location>
        <begin position="160"/>
        <end position="209"/>
    </location>
</feature>
<dbReference type="InterPro" id="IPR000608">
    <property type="entry name" value="UBC"/>
</dbReference>
<dbReference type="FunFam" id="3.10.110.10:FF:000060">
    <property type="entry name" value="Ubiquitin conjugating enzyme (UbcB)"/>
    <property type="match status" value="1"/>
</dbReference>
<evidence type="ECO:0000259" key="8">
    <source>
        <dbReference type="PROSITE" id="PS50181"/>
    </source>
</evidence>
<feature type="domain" description="UBC core" evidence="7">
    <location>
        <begin position="293"/>
        <end position="440"/>
    </location>
</feature>
<keyword evidence="5" id="KW-0067">ATP-binding</keyword>
<evidence type="ECO:0000256" key="2">
    <source>
        <dbReference type="ARBA" id="ARBA00022679"/>
    </source>
</evidence>
<evidence type="ECO:0000256" key="3">
    <source>
        <dbReference type="ARBA" id="ARBA00022741"/>
    </source>
</evidence>
<keyword evidence="3" id="KW-0547">Nucleotide-binding</keyword>
<evidence type="ECO:0000313" key="10">
    <source>
        <dbReference type="Proteomes" id="UP000677054"/>
    </source>
</evidence>
<dbReference type="InterPro" id="IPR001810">
    <property type="entry name" value="F-box_dom"/>
</dbReference>
<dbReference type="Gene3D" id="3.10.110.10">
    <property type="entry name" value="Ubiquitin Conjugating Enzyme"/>
    <property type="match status" value="1"/>
</dbReference>
<protein>
    <recommendedName>
        <fullName evidence="1">E2 ubiquitin-conjugating enzyme</fullName>
        <ecNumber evidence="1">2.3.2.23</ecNumber>
    </recommendedName>
</protein>
<dbReference type="SUPFAM" id="SSF54495">
    <property type="entry name" value="UBC-like"/>
    <property type="match status" value="1"/>
</dbReference>
<reference evidence="9" key="1">
    <citation type="submission" date="2020-11" db="EMBL/GenBank/DDBJ databases">
        <authorList>
            <person name="Tran Van P."/>
        </authorList>
    </citation>
    <scope>NUCLEOTIDE SEQUENCE</scope>
</reference>
<accession>A0A7R8WY97</accession>
<feature type="compositionally biased region" description="Acidic residues" evidence="6">
    <location>
        <begin position="88"/>
        <end position="98"/>
    </location>
</feature>
<dbReference type="Gene3D" id="1.20.1280.50">
    <property type="match status" value="1"/>
</dbReference>
<proteinExistence type="predicted"/>
<keyword evidence="10" id="KW-1185">Reference proteome</keyword>
<keyword evidence="4" id="KW-0833">Ubl conjugation pathway</keyword>